<dbReference type="OrthoDB" id="3065987at2759"/>
<keyword evidence="2" id="KW-1185">Reference proteome</keyword>
<dbReference type="InParanoid" id="A0A0C2W832"/>
<accession>A0A0C2W832</accession>
<evidence type="ECO:0000313" key="2">
    <source>
        <dbReference type="Proteomes" id="UP000054549"/>
    </source>
</evidence>
<name>A0A0C2W832_AMAMK</name>
<evidence type="ECO:0000313" key="1">
    <source>
        <dbReference type="EMBL" id="KIL57322.1"/>
    </source>
</evidence>
<organism evidence="1 2">
    <name type="scientific">Amanita muscaria (strain Koide BX008)</name>
    <dbReference type="NCBI Taxonomy" id="946122"/>
    <lineage>
        <taxon>Eukaryota</taxon>
        <taxon>Fungi</taxon>
        <taxon>Dikarya</taxon>
        <taxon>Basidiomycota</taxon>
        <taxon>Agaricomycotina</taxon>
        <taxon>Agaricomycetes</taxon>
        <taxon>Agaricomycetidae</taxon>
        <taxon>Agaricales</taxon>
        <taxon>Pluteineae</taxon>
        <taxon>Amanitaceae</taxon>
        <taxon>Amanita</taxon>
    </lineage>
</organism>
<dbReference type="AlphaFoldDB" id="A0A0C2W832"/>
<dbReference type="Proteomes" id="UP000054549">
    <property type="component" value="Unassembled WGS sequence"/>
</dbReference>
<dbReference type="HOGENOM" id="CLU_469260_0_0_1"/>
<sequence>MGNPDFIDLLTYLEQCRCITQQEYNGLKNEIIRDYGLNLPNMIALFAGANWTRTFVLSLPLSLEEHSSSSNVEFTDFIVTDFGWSRDQGLKGWQAIKSIYFKVSAPRPGATFTWIFPFRTASPSQASNSYQLTHDRSLEVSIEWPAYSQRSVQGSYQGILQAGEYTHHIVGNFLMAYEGAPQYSMTFSDESYQVGTYAAPITIALDLFNVADFPYSEQIQRIVIPGLKNTLKDFETTLPLKSVGFVLEKTLSEVLLKEISGTLPLTSSPGSDWWPFKKTSFSIDSLRVILKGFGAPVSQALVVQLNGNIKEFQPGVPFRLSASFSGQGTVFEIAVFPDFDRGKLSIQQILDVSNMSSILDVSRAFPSLSDISNAFSVSNASIGWGNKGINSLRLGMDIEEWNILPEKFKITDLSFDICATFPVESKRFSLWGSGIVQISGVDLQVLFDIELDHVAFQLVMVENPLTLKSMFGHFLGETDTLLLHELVSVLEETGIESVIVEGSHDSSSNGWSLSRFALSASIRTQLNISDKFRLLSPRFAVDVAFPFTTVNMIPNFRVQVTEFKRSKLIMFAGQKNNQRQL</sequence>
<gene>
    <name evidence="1" type="ORF">M378DRAFT_395702</name>
</gene>
<protein>
    <submittedName>
        <fullName evidence="1">Uncharacterized protein</fullName>
    </submittedName>
</protein>
<reference evidence="1 2" key="1">
    <citation type="submission" date="2014-04" db="EMBL/GenBank/DDBJ databases">
        <title>Evolutionary Origins and Diversification of the Mycorrhizal Mutualists.</title>
        <authorList>
            <consortium name="DOE Joint Genome Institute"/>
            <consortium name="Mycorrhizal Genomics Consortium"/>
            <person name="Kohler A."/>
            <person name="Kuo A."/>
            <person name="Nagy L.G."/>
            <person name="Floudas D."/>
            <person name="Copeland A."/>
            <person name="Barry K.W."/>
            <person name="Cichocki N."/>
            <person name="Veneault-Fourrey C."/>
            <person name="LaButti K."/>
            <person name="Lindquist E.A."/>
            <person name="Lipzen A."/>
            <person name="Lundell T."/>
            <person name="Morin E."/>
            <person name="Murat C."/>
            <person name="Riley R."/>
            <person name="Ohm R."/>
            <person name="Sun H."/>
            <person name="Tunlid A."/>
            <person name="Henrissat B."/>
            <person name="Grigoriev I.V."/>
            <person name="Hibbett D.S."/>
            <person name="Martin F."/>
        </authorList>
    </citation>
    <scope>NUCLEOTIDE SEQUENCE [LARGE SCALE GENOMIC DNA]</scope>
    <source>
        <strain evidence="1 2">Koide BX008</strain>
    </source>
</reference>
<proteinExistence type="predicted"/>
<dbReference type="EMBL" id="KN818374">
    <property type="protein sequence ID" value="KIL57322.1"/>
    <property type="molecule type" value="Genomic_DNA"/>
</dbReference>